<feature type="transmembrane region" description="Helical" evidence="7">
    <location>
        <begin position="163"/>
        <end position="189"/>
    </location>
</feature>
<feature type="transmembrane region" description="Helical" evidence="7">
    <location>
        <begin position="201"/>
        <end position="220"/>
    </location>
</feature>
<dbReference type="PANTHER" id="PTHR33048:SF93">
    <property type="entry name" value="INTEGRAL MEMBRANE PROTEIN"/>
    <property type="match status" value="1"/>
</dbReference>
<dbReference type="EMBL" id="MU251250">
    <property type="protein sequence ID" value="KAG9255613.1"/>
    <property type="molecule type" value="Genomic_DNA"/>
</dbReference>
<evidence type="ECO:0000256" key="3">
    <source>
        <dbReference type="ARBA" id="ARBA00022989"/>
    </source>
</evidence>
<evidence type="ECO:0000259" key="8">
    <source>
        <dbReference type="Pfam" id="PF20684"/>
    </source>
</evidence>
<evidence type="ECO:0000313" key="10">
    <source>
        <dbReference type="Proteomes" id="UP000887229"/>
    </source>
</evidence>
<evidence type="ECO:0000256" key="4">
    <source>
        <dbReference type="ARBA" id="ARBA00023136"/>
    </source>
</evidence>
<evidence type="ECO:0000256" key="1">
    <source>
        <dbReference type="ARBA" id="ARBA00004141"/>
    </source>
</evidence>
<keyword evidence="3 7" id="KW-1133">Transmembrane helix</keyword>
<feature type="region of interest" description="Disordered" evidence="6">
    <location>
        <begin position="293"/>
        <end position="342"/>
    </location>
</feature>
<dbReference type="GO" id="GO:0016020">
    <property type="term" value="C:membrane"/>
    <property type="evidence" value="ECO:0007669"/>
    <property type="project" value="UniProtKB-SubCell"/>
</dbReference>
<dbReference type="Pfam" id="PF20684">
    <property type="entry name" value="Fung_rhodopsin"/>
    <property type="match status" value="1"/>
</dbReference>
<feature type="transmembrane region" description="Helical" evidence="7">
    <location>
        <begin position="84"/>
        <end position="102"/>
    </location>
</feature>
<organism evidence="9 10">
    <name type="scientific">Emericellopsis atlantica</name>
    <dbReference type="NCBI Taxonomy" id="2614577"/>
    <lineage>
        <taxon>Eukaryota</taxon>
        <taxon>Fungi</taxon>
        <taxon>Dikarya</taxon>
        <taxon>Ascomycota</taxon>
        <taxon>Pezizomycotina</taxon>
        <taxon>Sordariomycetes</taxon>
        <taxon>Hypocreomycetidae</taxon>
        <taxon>Hypocreales</taxon>
        <taxon>Bionectriaceae</taxon>
        <taxon>Emericellopsis</taxon>
    </lineage>
</organism>
<dbReference type="OrthoDB" id="3923077at2759"/>
<dbReference type="InterPro" id="IPR052337">
    <property type="entry name" value="SAT4-like"/>
</dbReference>
<comment type="similarity">
    <text evidence="5">Belongs to the SAT4 family.</text>
</comment>
<feature type="transmembrane region" description="Helical" evidence="7">
    <location>
        <begin position="12"/>
        <end position="33"/>
    </location>
</feature>
<dbReference type="InterPro" id="IPR049326">
    <property type="entry name" value="Rhodopsin_dom_fungi"/>
</dbReference>
<protein>
    <recommendedName>
        <fullName evidence="8">Rhodopsin domain-containing protein</fullName>
    </recommendedName>
</protein>
<evidence type="ECO:0000256" key="2">
    <source>
        <dbReference type="ARBA" id="ARBA00022692"/>
    </source>
</evidence>
<evidence type="ECO:0000313" key="9">
    <source>
        <dbReference type="EMBL" id="KAG9255613.1"/>
    </source>
</evidence>
<keyword evidence="10" id="KW-1185">Reference proteome</keyword>
<keyword evidence="2 7" id="KW-0812">Transmembrane</keyword>
<dbReference type="Proteomes" id="UP000887229">
    <property type="component" value="Unassembled WGS sequence"/>
</dbReference>
<feature type="domain" description="Rhodopsin" evidence="8">
    <location>
        <begin position="27"/>
        <end position="264"/>
    </location>
</feature>
<evidence type="ECO:0000256" key="6">
    <source>
        <dbReference type="SAM" id="MobiDB-lite"/>
    </source>
</evidence>
<gene>
    <name evidence="9" type="ORF">F5Z01DRAFT_549939</name>
</gene>
<evidence type="ECO:0000256" key="5">
    <source>
        <dbReference type="ARBA" id="ARBA00038359"/>
    </source>
</evidence>
<dbReference type="PANTHER" id="PTHR33048">
    <property type="entry name" value="PTH11-LIKE INTEGRAL MEMBRANE PROTEIN (AFU_ORTHOLOGUE AFUA_5G11245)"/>
    <property type="match status" value="1"/>
</dbReference>
<dbReference type="GeneID" id="70291506"/>
<feature type="transmembrane region" description="Helical" evidence="7">
    <location>
        <begin position="45"/>
        <end position="64"/>
    </location>
</feature>
<keyword evidence="4 7" id="KW-0472">Membrane</keyword>
<dbReference type="RefSeq" id="XP_046119537.1">
    <property type="nucleotide sequence ID" value="XM_046260603.1"/>
</dbReference>
<accession>A0A9P8CQG7</accession>
<name>A0A9P8CQG7_9HYPO</name>
<comment type="caution">
    <text evidence="9">The sequence shown here is derived from an EMBL/GenBank/DDBJ whole genome shotgun (WGS) entry which is preliminary data.</text>
</comment>
<dbReference type="AlphaFoldDB" id="A0A9P8CQG7"/>
<sequence>MAVAGKRPKALAVMYSLTFIVLLFTALRIYTRIAVVQSYGLDDHVYVFAFVLLLLYTVFIHIAATHGFGQNMWDITPQSDISPAVLNCCIAQTFAVIGMAVAKRSLGLFLLRLVKERWHTIAIWVVLANLMTASLVCLFFFWFQCEPAAFLWDKSVGGKCELPQLAVSIYLGASCVFTELFFAIFPWVFMWRLQMKKREKLIILASMSLGIIAAACGIKRATEIPSLMSSNYLRDSVGIIVWSSAEQAVTMICIGIPVCRPLYKGYLDRLTSHKTNSRYRNLNGPQLSAGQVPLHTIGGSDLPGGSKASCSNGGSKGDSHTEQDEGDTFDSDSSMWKAESGGLGEEYVPAGGAYVQHPASALRGIRVTKEVSVTKAERH</sequence>
<comment type="subcellular location">
    <subcellularLocation>
        <location evidence="1">Membrane</location>
        <topology evidence="1">Multi-pass membrane protein</topology>
    </subcellularLocation>
</comment>
<proteinExistence type="inferred from homology"/>
<reference evidence="9" key="1">
    <citation type="journal article" date="2021" name="IMA Fungus">
        <title>Genomic characterization of three marine fungi, including Emericellopsis atlantica sp. nov. with signatures of a generalist lifestyle and marine biomass degradation.</title>
        <authorList>
            <person name="Hagestad O.C."/>
            <person name="Hou L."/>
            <person name="Andersen J.H."/>
            <person name="Hansen E.H."/>
            <person name="Altermark B."/>
            <person name="Li C."/>
            <person name="Kuhnert E."/>
            <person name="Cox R.J."/>
            <person name="Crous P.W."/>
            <person name="Spatafora J.W."/>
            <person name="Lail K."/>
            <person name="Amirebrahimi M."/>
            <person name="Lipzen A."/>
            <person name="Pangilinan J."/>
            <person name="Andreopoulos W."/>
            <person name="Hayes R.D."/>
            <person name="Ng V."/>
            <person name="Grigoriev I.V."/>
            <person name="Jackson S.A."/>
            <person name="Sutton T.D.S."/>
            <person name="Dobson A.D.W."/>
            <person name="Rama T."/>
        </authorList>
    </citation>
    <scope>NUCLEOTIDE SEQUENCE</scope>
    <source>
        <strain evidence="9">TS7</strain>
    </source>
</reference>
<feature type="transmembrane region" description="Helical" evidence="7">
    <location>
        <begin position="122"/>
        <end position="143"/>
    </location>
</feature>
<evidence type="ECO:0000256" key="7">
    <source>
        <dbReference type="SAM" id="Phobius"/>
    </source>
</evidence>